<dbReference type="InterPro" id="IPR016169">
    <property type="entry name" value="FAD-bd_PCMH_sub2"/>
</dbReference>
<dbReference type="GO" id="GO:0071949">
    <property type="term" value="F:FAD binding"/>
    <property type="evidence" value="ECO:0007669"/>
    <property type="project" value="InterPro"/>
</dbReference>
<protein>
    <submittedName>
        <fullName evidence="6">FAD-binding protein</fullName>
    </submittedName>
</protein>
<evidence type="ECO:0000259" key="5">
    <source>
        <dbReference type="PROSITE" id="PS51387"/>
    </source>
</evidence>
<dbReference type="Pfam" id="PF02913">
    <property type="entry name" value="FAD-oxidase_C"/>
    <property type="match status" value="1"/>
</dbReference>
<dbReference type="InterPro" id="IPR016167">
    <property type="entry name" value="FAD-bd_PCMH_sub1"/>
</dbReference>
<dbReference type="PANTHER" id="PTHR42934">
    <property type="entry name" value="GLYCOLATE OXIDASE SUBUNIT GLCD"/>
    <property type="match status" value="1"/>
</dbReference>
<keyword evidence="4" id="KW-0560">Oxidoreductase</keyword>
<reference evidence="6" key="1">
    <citation type="submission" date="2021-03" db="EMBL/GenBank/DDBJ databases">
        <title>Acanthopleuribacteraceae sp. M133.</title>
        <authorList>
            <person name="Wang G."/>
        </authorList>
    </citation>
    <scope>NUCLEOTIDE SEQUENCE</scope>
    <source>
        <strain evidence="6">M133</strain>
    </source>
</reference>
<dbReference type="AlphaFoldDB" id="A0A8A4TPL6"/>
<dbReference type="RefSeq" id="WP_237382029.1">
    <property type="nucleotide sequence ID" value="NZ_CP071793.1"/>
</dbReference>
<comment type="cofactor">
    <cofactor evidence="1">
        <name>FAD</name>
        <dbReference type="ChEBI" id="CHEBI:57692"/>
    </cofactor>
</comment>
<dbReference type="PROSITE" id="PS51387">
    <property type="entry name" value="FAD_PCMH"/>
    <property type="match status" value="1"/>
</dbReference>
<dbReference type="Pfam" id="PF01565">
    <property type="entry name" value="FAD_binding_4"/>
    <property type="match status" value="1"/>
</dbReference>
<dbReference type="InterPro" id="IPR006094">
    <property type="entry name" value="Oxid_FAD_bind_N"/>
</dbReference>
<sequence>MALDPRVRKKLIRVLGSDYVKDDPITCYSYRCDGLTLHPAEPQAVLYPADRDQLVAAVRILSEQGISFLPRGAGTGLSGGAVPREGSVLIEMVRFRAIGPIDPVNRTIEVEPGVVNLHVSHAAQPHGLYFVPDPSSQKACSVGGNVGENSGGPHTLKYGVTVNHVVGLEVVLPDGEVVELGGPAWTTPGPDLLSLFIGSEGTLGIVTKIICRLTPLPERVHTMLAVFGSVREACESVSAIIRAGIVPAALEMIDRIVIQAIEQTIGAGFPTDAEAVLIVELEDLREGLDAEAEQIETILRANGAVDVRQAADEAERALIWRARKEAFGALGSISPSFYTQDGVIPRSALPRVLERILAIGAAHGLTIANVFHAGDGNLHPLILYNSRDPAEIEATHQAGREILETCLAEGGSLSGEHGIGLEKSHLMDGAFDEVSLNHMKQVRAVFNPRELLNPGKIFPQPGRCGELKGRPGDAAAQLRAKSGIRV</sequence>
<dbReference type="Gene3D" id="3.30.70.2740">
    <property type="match status" value="1"/>
</dbReference>
<accession>A0A8A4TPL6</accession>
<keyword evidence="2" id="KW-0285">Flavoprotein</keyword>
<evidence type="ECO:0000256" key="4">
    <source>
        <dbReference type="ARBA" id="ARBA00023002"/>
    </source>
</evidence>
<feature type="domain" description="FAD-binding PCMH-type" evidence="5">
    <location>
        <begin position="38"/>
        <end position="216"/>
    </location>
</feature>
<dbReference type="InterPro" id="IPR016164">
    <property type="entry name" value="FAD-linked_Oxase-like_C"/>
</dbReference>
<dbReference type="KEGG" id="scor:J3U87_05540"/>
<organism evidence="6 7">
    <name type="scientific">Sulfidibacter corallicola</name>
    <dbReference type="NCBI Taxonomy" id="2818388"/>
    <lineage>
        <taxon>Bacteria</taxon>
        <taxon>Pseudomonadati</taxon>
        <taxon>Acidobacteriota</taxon>
        <taxon>Holophagae</taxon>
        <taxon>Acanthopleuribacterales</taxon>
        <taxon>Acanthopleuribacteraceae</taxon>
        <taxon>Sulfidibacter</taxon>
    </lineage>
</organism>
<dbReference type="SUPFAM" id="SSF55103">
    <property type="entry name" value="FAD-linked oxidases, C-terminal domain"/>
    <property type="match status" value="1"/>
</dbReference>
<dbReference type="InterPro" id="IPR016171">
    <property type="entry name" value="Vanillyl_alc_oxidase_C-sub2"/>
</dbReference>
<dbReference type="Gene3D" id="1.10.45.10">
    <property type="entry name" value="Vanillyl-alcohol Oxidase, Chain A, domain 4"/>
    <property type="match status" value="1"/>
</dbReference>
<gene>
    <name evidence="6" type="ORF">J3U87_05540</name>
</gene>
<dbReference type="InterPro" id="IPR004113">
    <property type="entry name" value="FAD-bd_oxidored_4_C"/>
</dbReference>
<dbReference type="InterPro" id="IPR036318">
    <property type="entry name" value="FAD-bd_PCMH-like_sf"/>
</dbReference>
<evidence type="ECO:0000313" key="6">
    <source>
        <dbReference type="EMBL" id="QTD51916.1"/>
    </source>
</evidence>
<dbReference type="PANTHER" id="PTHR42934:SF1">
    <property type="entry name" value="GLYCOLATE OXIDASE SUBUNIT GLCD"/>
    <property type="match status" value="1"/>
</dbReference>
<dbReference type="SUPFAM" id="SSF56176">
    <property type="entry name" value="FAD-binding/transporter-associated domain-like"/>
    <property type="match status" value="1"/>
</dbReference>
<proteinExistence type="predicted"/>
<dbReference type="InterPro" id="IPR016166">
    <property type="entry name" value="FAD-bd_PCMH"/>
</dbReference>
<dbReference type="Gene3D" id="3.30.43.10">
    <property type="entry name" value="Uridine Diphospho-n-acetylenolpyruvylglucosamine Reductase, domain 2"/>
    <property type="match status" value="1"/>
</dbReference>
<evidence type="ECO:0000313" key="7">
    <source>
        <dbReference type="Proteomes" id="UP000663929"/>
    </source>
</evidence>
<evidence type="ECO:0000256" key="3">
    <source>
        <dbReference type="ARBA" id="ARBA00022827"/>
    </source>
</evidence>
<dbReference type="Proteomes" id="UP000663929">
    <property type="component" value="Chromosome"/>
</dbReference>
<name>A0A8A4TPL6_SULCO</name>
<dbReference type="EMBL" id="CP071793">
    <property type="protein sequence ID" value="QTD51916.1"/>
    <property type="molecule type" value="Genomic_DNA"/>
</dbReference>
<evidence type="ECO:0000256" key="1">
    <source>
        <dbReference type="ARBA" id="ARBA00001974"/>
    </source>
</evidence>
<keyword evidence="3" id="KW-0274">FAD</keyword>
<dbReference type="InterPro" id="IPR051914">
    <property type="entry name" value="FAD-linked_OxidoTrans_Type4"/>
</dbReference>
<dbReference type="GO" id="GO:0016491">
    <property type="term" value="F:oxidoreductase activity"/>
    <property type="evidence" value="ECO:0007669"/>
    <property type="project" value="UniProtKB-KW"/>
</dbReference>
<dbReference type="Gene3D" id="3.30.465.10">
    <property type="match status" value="1"/>
</dbReference>
<dbReference type="Gene3D" id="3.30.70.2190">
    <property type="match status" value="1"/>
</dbReference>
<keyword evidence="7" id="KW-1185">Reference proteome</keyword>
<evidence type="ECO:0000256" key="2">
    <source>
        <dbReference type="ARBA" id="ARBA00022630"/>
    </source>
</evidence>